<dbReference type="PANTHER" id="PTHR30337">
    <property type="entry name" value="COMPONENT OF ATP-DEPENDENT DSDNA EXONUCLEASE"/>
    <property type="match status" value="1"/>
</dbReference>
<comment type="caution">
    <text evidence="3">The sequence shown here is derived from an EMBL/GenBank/DDBJ whole genome shotgun (WGS) entry which is preliminary data.</text>
</comment>
<gene>
    <name evidence="3" type="ORF">DLJ53_06390</name>
</gene>
<dbReference type="Gene3D" id="3.60.21.10">
    <property type="match status" value="1"/>
</dbReference>
<dbReference type="Proteomes" id="UP000249590">
    <property type="component" value="Unassembled WGS sequence"/>
</dbReference>
<keyword evidence="3" id="KW-0269">Exonuclease</keyword>
<evidence type="ECO:0000313" key="3">
    <source>
        <dbReference type="EMBL" id="RAI04552.1"/>
    </source>
</evidence>
<dbReference type="PANTHER" id="PTHR30337:SF7">
    <property type="entry name" value="PHOSPHOESTERASE"/>
    <property type="match status" value="1"/>
</dbReference>
<protein>
    <submittedName>
        <fullName evidence="3">DNA repair exonuclease</fullName>
    </submittedName>
</protein>
<organism evidence="3 4">
    <name type="scientific">Acuticoccus sediminis</name>
    <dbReference type="NCBI Taxonomy" id="2184697"/>
    <lineage>
        <taxon>Bacteria</taxon>
        <taxon>Pseudomonadati</taxon>
        <taxon>Pseudomonadota</taxon>
        <taxon>Alphaproteobacteria</taxon>
        <taxon>Hyphomicrobiales</taxon>
        <taxon>Amorphaceae</taxon>
        <taxon>Acuticoccus</taxon>
    </lineage>
</organism>
<dbReference type="AlphaFoldDB" id="A0A8B2P645"/>
<dbReference type="EMBL" id="QHHQ01000001">
    <property type="protein sequence ID" value="RAI04552.1"/>
    <property type="molecule type" value="Genomic_DNA"/>
</dbReference>
<dbReference type="InterPro" id="IPR014576">
    <property type="entry name" value="Pesterase_YhaO"/>
</dbReference>
<evidence type="ECO:0000256" key="1">
    <source>
        <dbReference type="ARBA" id="ARBA00022801"/>
    </source>
</evidence>
<name>A0A8B2P645_9HYPH</name>
<dbReference type="GO" id="GO:0004527">
    <property type="term" value="F:exonuclease activity"/>
    <property type="evidence" value="ECO:0007669"/>
    <property type="project" value="UniProtKB-KW"/>
</dbReference>
<dbReference type="PIRSF" id="PIRSF033091">
    <property type="entry name" value="Pesterase_YhaO"/>
    <property type="match status" value="1"/>
</dbReference>
<evidence type="ECO:0000313" key="4">
    <source>
        <dbReference type="Proteomes" id="UP000249590"/>
    </source>
</evidence>
<dbReference type="InterPro" id="IPR029052">
    <property type="entry name" value="Metallo-depent_PP-like"/>
</dbReference>
<dbReference type="InterPro" id="IPR041796">
    <property type="entry name" value="Mre11_N"/>
</dbReference>
<evidence type="ECO:0000259" key="2">
    <source>
        <dbReference type="Pfam" id="PF00149"/>
    </source>
</evidence>
<dbReference type="InterPro" id="IPR004843">
    <property type="entry name" value="Calcineurin-like_PHP"/>
</dbReference>
<feature type="domain" description="Calcineurin-like phosphoesterase" evidence="2">
    <location>
        <begin position="4"/>
        <end position="199"/>
    </location>
</feature>
<keyword evidence="4" id="KW-1185">Reference proteome</keyword>
<proteinExistence type="predicted"/>
<reference evidence="3 4" key="1">
    <citation type="submission" date="2018-05" db="EMBL/GenBank/DDBJ databases">
        <title>Acuticoccus sediminis sp. nov., isolated from deep-sea sediment of Indian Ocean.</title>
        <authorList>
            <person name="Liu X."/>
            <person name="Lai Q."/>
            <person name="Du Y."/>
            <person name="Sun F."/>
            <person name="Zhang X."/>
            <person name="Wang S."/>
            <person name="Shao Z."/>
        </authorList>
    </citation>
    <scope>NUCLEOTIDE SEQUENCE [LARGE SCALE GENOMIC DNA]</scope>
    <source>
        <strain evidence="3 4">PTG4-2</strain>
    </source>
</reference>
<dbReference type="SUPFAM" id="SSF56300">
    <property type="entry name" value="Metallo-dependent phosphatases"/>
    <property type="match status" value="1"/>
</dbReference>
<dbReference type="InterPro" id="IPR050535">
    <property type="entry name" value="DNA_Repair-Maintenance_Comp"/>
</dbReference>
<keyword evidence="3" id="KW-0540">Nuclease</keyword>
<dbReference type="CDD" id="cd00840">
    <property type="entry name" value="MPP_Mre11_N"/>
    <property type="match status" value="1"/>
</dbReference>
<sequence>MTTFRFLHAADLHLGSPFRGLAVRDEAVAGRFAQATRTALTRLIDEALAAEVAFAVIAGDVYDGAWKDNSVGLFFNREISRLARAGIPSYVLRGNHDADSVVTQTIALPEAVHAFETRKASTFVLPDLAVALHGQGFASRAAEENLVRAYPAPVAGHFNIGVLHTSLTGHAAHATYAPCTVEDLRSRGYDYWALGHVHDFAVMAEDPMVVFPGNLQGRSVRETGAKGAVIVTVEDGRVAGFERVIVDDARWALAEVDISDCADLPAALRLVEERIAEEAADLGDRTMALRVRLTGRTGLRSAILAAKGQLSDDIQAAAHRINADVWLEQVKLDLTAPETAPVDFGFDLAAALRDLSADPEMRARAEAIIGEIATRLPSGRAADEAPLGEDTDALIAEAVELVAVRARG</sequence>
<accession>A0A8B2P645</accession>
<dbReference type="RefSeq" id="WP_111344157.1">
    <property type="nucleotide sequence ID" value="NZ_QHHQ01000001.1"/>
</dbReference>
<dbReference type="Pfam" id="PF00149">
    <property type="entry name" value="Metallophos"/>
    <property type="match status" value="1"/>
</dbReference>
<dbReference type="OrthoDB" id="9773856at2"/>
<keyword evidence="1" id="KW-0378">Hydrolase</keyword>